<dbReference type="GO" id="GO:0005506">
    <property type="term" value="F:iron ion binding"/>
    <property type="evidence" value="ECO:0007669"/>
    <property type="project" value="InterPro"/>
</dbReference>
<sequence>MAYSKELIDHYENPRNVGSLDKNDPTVGTGLVGAPACGDVMKLQIKVNDEGVIEDAKFKTFGCGSAIASSSLITEWVRGKSVDDAGEIKNTQIAKELALPPVKIHCSVLAEDAIKAAITDYKHKCDCK</sequence>
<dbReference type="InterPro" id="IPR002871">
    <property type="entry name" value="NIF_FeS_clus_asmbl_NifU_N"/>
</dbReference>
<name>A0A218MKD1_9VIRU</name>
<dbReference type="GO" id="GO:0016226">
    <property type="term" value="P:iron-sulfur cluster assembly"/>
    <property type="evidence" value="ECO:0007669"/>
    <property type="project" value="InterPro"/>
</dbReference>
<evidence type="ECO:0000259" key="2">
    <source>
        <dbReference type="Pfam" id="PF01592"/>
    </source>
</evidence>
<organism evidence="3">
    <name type="scientific">uncultured virus</name>
    <dbReference type="NCBI Taxonomy" id="340016"/>
    <lineage>
        <taxon>Viruses</taxon>
        <taxon>environmental samples</taxon>
    </lineage>
</organism>
<proteinExistence type="inferred from homology"/>
<dbReference type="EMBL" id="KY052794">
    <property type="protein sequence ID" value="ASE99737.1"/>
    <property type="molecule type" value="Genomic_DNA"/>
</dbReference>
<accession>A0A218MKD1</accession>
<dbReference type="Gene3D" id="3.90.1010.10">
    <property type="match status" value="1"/>
</dbReference>
<evidence type="ECO:0000313" key="3">
    <source>
        <dbReference type="EMBL" id="ASE99737.1"/>
    </source>
</evidence>
<dbReference type="NCBIfam" id="TIGR01999">
    <property type="entry name" value="iscU"/>
    <property type="match status" value="1"/>
</dbReference>
<dbReference type="GO" id="GO:0051536">
    <property type="term" value="F:iron-sulfur cluster binding"/>
    <property type="evidence" value="ECO:0007669"/>
    <property type="project" value="InterPro"/>
</dbReference>
<dbReference type="CDD" id="cd06664">
    <property type="entry name" value="IscU_like"/>
    <property type="match status" value="1"/>
</dbReference>
<reference evidence="3" key="1">
    <citation type="submission" date="2016-10" db="EMBL/GenBank/DDBJ databases">
        <authorList>
            <person name="Varghese N."/>
        </authorList>
    </citation>
    <scope>NUCLEOTIDE SEQUENCE</scope>
</reference>
<reference evidence="3" key="2">
    <citation type="journal article" date="2017" name="Nat. Commun.">
        <title>Single-virus genomics reveals hidden cosmopolitan and abundant viruses.</title>
        <authorList>
            <person name="Martinez-Hernandez F."/>
            <person name="Fornas O."/>
            <person name="Lluesma Gomez M."/>
            <person name="Bolduc B."/>
            <person name="de la Cruz Pena M.J."/>
            <person name="Martinez J.M."/>
            <person name="Anton J."/>
            <person name="Gasol J.M."/>
            <person name="Rosselli R."/>
            <person name="Rodriguez-Valera F."/>
            <person name="Sullivan M.B."/>
            <person name="Acinas S.G."/>
            <person name="Martinez-Garcia M."/>
        </authorList>
    </citation>
    <scope>NUCLEOTIDE SEQUENCE</scope>
</reference>
<dbReference type="Pfam" id="PF01592">
    <property type="entry name" value="NifU_N"/>
    <property type="match status" value="1"/>
</dbReference>
<feature type="domain" description="NIF system FeS cluster assembly NifU N-terminal" evidence="2">
    <location>
        <begin position="2"/>
        <end position="127"/>
    </location>
</feature>
<dbReference type="InterPro" id="IPR011339">
    <property type="entry name" value="ISCU"/>
</dbReference>
<dbReference type="PANTHER" id="PTHR10093">
    <property type="entry name" value="IRON-SULFUR CLUSTER ASSEMBLY ENZYME NIFU HOMOLOG"/>
    <property type="match status" value="1"/>
</dbReference>
<dbReference type="SUPFAM" id="SSF82649">
    <property type="entry name" value="SufE/NifU"/>
    <property type="match status" value="1"/>
</dbReference>
<evidence type="ECO:0000256" key="1">
    <source>
        <dbReference type="ARBA" id="ARBA00006420"/>
    </source>
</evidence>
<comment type="similarity">
    <text evidence="1">Belongs to the NifU family.</text>
</comment>
<dbReference type="FunFam" id="3.90.1010.10:FF:000001">
    <property type="entry name" value="Iron-sulfur cluster assembly scaffold protein IscU"/>
    <property type="match status" value="1"/>
</dbReference>
<protein>
    <recommendedName>
        <fullName evidence="2">NIF system FeS cluster assembly NifU N-terminal domain-containing protein</fullName>
    </recommendedName>
</protein>